<name>A0A9N9T1J5_DIABA</name>
<organism evidence="1 2">
    <name type="scientific">Diabrotica balteata</name>
    <name type="common">Banded cucumber beetle</name>
    <dbReference type="NCBI Taxonomy" id="107213"/>
    <lineage>
        <taxon>Eukaryota</taxon>
        <taxon>Metazoa</taxon>
        <taxon>Ecdysozoa</taxon>
        <taxon>Arthropoda</taxon>
        <taxon>Hexapoda</taxon>
        <taxon>Insecta</taxon>
        <taxon>Pterygota</taxon>
        <taxon>Neoptera</taxon>
        <taxon>Endopterygota</taxon>
        <taxon>Coleoptera</taxon>
        <taxon>Polyphaga</taxon>
        <taxon>Cucujiformia</taxon>
        <taxon>Chrysomeloidea</taxon>
        <taxon>Chrysomelidae</taxon>
        <taxon>Galerucinae</taxon>
        <taxon>Diabroticina</taxon>
        <taxon>Diabroticites</taxon>
        <taxon>Diabrotica</taxon>
    </lineage>
</organism>
<dbReference type="AlphaFoldDB" id="A0A9N9T1J5"/>
<gene>
    <name evidence="1" type="ORF">DIABBA_LOCUS7958</name>
</gene>
<evidence type="ECO:0000313" key="2">
    <source>
        <dbReference type="Proteomes" id="UP001153709"/>
    </source>
</evidence>
<sequence>MSLVPVGVLSIPSNKSALGSIIGQFTVMSKYLPLPL</sequence>
<reference evidence="1" key="1">
    <citation type="submission" date="2022-01" db="EMBL/GenBank/DDBJ databases">
        <authorList>
            <person name="King R."/>
        </authorList>
    </citation>
    <scope>NUCLEOTIDE SEQUENCE</scope>
</reference>
<keyword evidence="2" id="KW-1185">Reference proteome</keyword>
<proteinExistence type="predicted"/>
<dbReference type="Proteomes" id="UP001153709">
    <property type="component" value="Chromosome 5"/>
</dbReference>
<protein>
    <submittedName>
        <fullName evidence="1">Uncharacterized protein</fullName>
    </submittedName>
</protein>
<accession>A0A9N9T1J5</accession>
<dbReference type="EMBL" id="OU898280">
    <property type="protein sequence ID" value="CAG9834671.1"/>
    <property type="molecule type" value="Genomic_DNA"/>
</dbReference>
<evidence type="ECO:0000313" key="1">
    <source>
        <dbReference type="EMBL" id="CAG9834671.1"/>
    </source>
</evidence>